<feature type="transmembrane region" description="Helical" evidence="7">
    <location>
        <begin position="89"/>
        <end position="110"/>
    </location>
</feature>
<evidence type="ECO:0000256" key="1">
    <source>
        <dbReference type="ARBA" id="ARBA00004651"/>
    </source>
</evidence>
<dbReference type="OrthoDB" id="9770347at2"/>
<evidence type="ECO:0000313" key="9">
    <source>
        <dbReference type="Proteomes" id="UP000185207"/>
    </source>
</evidence>
<accession>A0A1N6J582</accession>
<name>A0A1N6J582_9FLAO</name>
<dbReference type="RefSeq" id="WP_074236392.1">
    <property type="nucleotide sequence ID" value="NZ_FSRK01000002.1"/>
</dbReference>
<keyword evidence="6 7" id="KW-0472">Membrane</keyword>
<dbReference type="Proteomes" id="UP000185207">
    <property type="component" value="Unassembled WGS sequence"/>
</dbReference>
<evidence type="ECO:0000313" key="8">
    <source>
        <dbReference type="EMBL" id="SIO39392.1"/>
    </source>
</evidence>
<comment type="subcellular location">
    <subcellularLocation>
        <location evidence="1">Cell membrane</location>
        <topology evidence="1">Multi-pass membrane protein</topology>
    </subcellularLocation>
</comment>
<keyword evidence="9" id="KW-1185">Reference proteome</keyword>
<feature type="transmembrane region" description="Helical" evidence="7">
    <location>
        <begin position="154"/>
        <end position="172"/>
    </location>
</feature>
<dbReference type="PANTHER" id="PTHR30250:SF10">
    <property type="entry name" value="LIPOPOLYSACCHARIDE BIOSYNTHESIS PROTEIN WZXC"/>
    <property type="match status" value="1"/>
</dbReference>
<keyword evidence="5 7" id="KW-1133">Transmembrane helix</keyword>
<dbReference type="InterPro" id="IPR050833">
    <property type="entry name" value="Poly_Biosynth_Transport"/>
</dbReference>
<dbReference type="GO" id="GO:0005886">
    <property type="term" value="C:plasma membrane"/>
    <property type="evidence" value="ECO:0007669"/>
    <property type="project" value="UniProtKB-SubCell"/>
</dbReference>
<organism evidence="8 9">
    <name type="scientific">Epilithonimonas zeae</name>
    <dbReference type="NCBI Taxonomy" id="1416779"/>
    <lineage>
        <taxon>Bacteria</taxon>
        <taxon>Pseudomonadati</taxon>
        <taxon>Bacteroidota</taxon>
        <taxon>Flavobacteriia</taxon>
        <taxon>Flavobacteriales</taxon>
        <taxon>Weeksellaceae</taxon>
        <taxon>Chryseobacterium group</taxon>
        <taxon>Epilithonimonas</taxon>
    </lineage>
</organism>
<evidence type="ECO:0000256" key="6">
    <source>
        <dbReference type="ARBA" id="ARBA00023136"/>
    </source>
</evidence>
<comment type="similarity">
    <text evidence="2">Belongs to the polysaccharide synthase family.</text>
</comment>
<keyword evidence="3" id="KW-1003">Cell membrane</keyword>
<evidence type="ECO:0000256" key="3">
    <source>
        <dbReference type="ARBA" id="ARBA00022475"/>
    </source>
</evidence>
<feature type="transmembrane region" description="Helical" evidence="7">
    <location>
        <begin position="298"/>
        <end position="322"/>
    </location>
</feature>
<proteinExistence type="inferred from homology"/>
<evidence type="ECO:0000256" key="7">
    <source>
        <dbReference type="SAM" id="Phobius"/>
    </source>
</evidence>
<gene>
    <name evidence="8" type="ORF">SAMN05444409_3309</name>
</gene>
<feature type="transmembrane region" description="Helical" evidence="7">
    <location>
        <begin position="361"/>
        <end position="380"/>
    </location>
</feature>
<evidence type="ECO:0000256" key="2">
    <source>
        <dbReference type="ARBA" id="ARBA00007430"/>
    </source>
</evidence>
<evidence type="ECO:0000256" key="4">
    <source>
        <dbReference type="ARBA" id="ARBA00022692"/>
    </source>
</evidence>
<feature type="transmembrane region" description="Helical" evidence="7">
    <location>
        <begin position="328"/>
        <end position="349"/>
    </location>
</feature>
<feature type="transmembrane region" description="Helical" evidence="7">
    <location>
        <begin position="255"/>
        <end position="278"/>
    </location>
</feature>
<dbReference type="CDD" id="cd13127">
    <property type="entry name" value="MATE_tuaB_like"/>
    <property type="match status" value="1"/>
</dbReference>
<feature type="transmembrane region" description="Helical" evidence="7">
    <location>
        <begin position="451"/>
        <end position="470"/>
    </location>
</feature>
<dbReference type="Pfam" id="PF13440">
    <property type="entry name" value="Polysacc_synt_3"/>
    <property type="match status" value="1"/>
</dbReference>
<dbReference type="AlphaFoldDB" id="A0A1N6J582"/>
<keyword evidence="4 7" id="KW-0812">Transmembrane</keyword>
<protein>
    <submittedName>
        <fullName evidence="8">Membrane protein involved in the export of O-antigen and teichoic acid</fullName>
    </submittedName>
</protein>
<dbReference type="STRING" id="1416779.SAMN05444409_3309"/>
<dbReference type="EMBL" id="FSRK01000002">
    <property type="protein sequence ID" value="SIO39392.1"/>
    <property type="molecule type" value="Genomic_DNA"/>
</dbReference>
<sequence>MPEESIGQPNLNKKIKIGLKWNLINQVISQFIFIWFSIYLARLLGPQAYGLVGMVTVLSGFAVIFVDFGFTSSIIYYQIEAEKKLSSIFWFNIFAASIIYLIFFILAPTIAKFYNEPQLVKLTRVICFGIIISAFSSMQATLLSKEINFKKKVIIQWFSTIVSYSVGFFLAFKGYGVWSIVFMSLVNNFVNSVILWLTSSWKPSFYFSLEELKGLTKYSTNIGATSIFTYLTRNLDNFIVAKFLGQTDLGLYTNAYRLMMLPVTNVAGIFGSVLFSGFSKLGDDLNKMADIYLKTVKIISFVTFPLMIGIFSISQDLIMIMYGHKWMGAVPLIRILSLLGAVQSILFLNGTIFNAVGKPKVALYTTIVLYLFLIVGWIIGLKLDGIIGFTKAYLIIAGLGSVFILYNAIRFINLNLFNVFQVIKKQLFGSLLMGCLIYILNRFFLIQDINIRFTVNILLGISFYVSYSFLFQRDMISIIKGLKSKSG</sequence>
<evidence type="ECO:0000256" key="5">
    <source>
        <dbReference type="ARBA" id="ARBA00022989"/>
    </source>
</evidence>
<feature type="transmembrane region" description="Helical" evidence="7">
    <location>
        <begin position="178"/>
        <end position="197"/>
    </location>
</feature>
<feature type="transmembrane region" description="Helical" evidence="7">
    <location>
        <begin position="427"/>
        <end position="445"/>
    </location>
</feature>
<feature type="transmembrane region" description="Helical" evidence="7">
    <location>
        <begin position="48"/>
        <end position="77"/>
    </location>
</feature>
<reference evidence="9" key="1">
    <citation type="submission" date="2016-11" db="EMBL/GenBank/DDBJ databases">
        <authorList>
            <person name="Varghese N."/>
            <person name="Submissions S."/>
        </authorList>
    </citation>
    <scope>NUCLEOTIDE SEQUENCE [LARGE SCALE GENOMIC DNA]</scope>
    <source>
        <strain evidence="9">DSM 27623</strain>
    </source>
</reference>
<feature type="transmembrane region" description="Helical" evidence="7">
    <location>
        <begin position="386"/>
        <end position="406"/>
    </location>
</feature>
<feature type="transmembrane region" description="Helical" evidence="7">
    <location>
        <begin position="21"/>
        <end position="42"/>
    </location>
</feature>
<dbReference type="PANTHER" id="PTHR30250">
    <property type="entry name" value="PST FAMILY PREDICTED COLANIC ACID TRANSPORTER"/>
    <property type="match status" value="1"/>
</dbReference>